<dbReference type="EMBL" id="JXSL01000027">
    <property type="protein sequence ID" value="KIL98949.1"/>
    <property type="molecule type" value="Genomic_DNA"/>
</dbReference>
<name>A0A0C2YGS0_PARME</name>
<dbReference type="SUPFAM" id="SSF48613">
    <property type="entry name" value="Heme oxygenase-like"/>
    <property type="match status" value="1"/>
</dbReference>
<evidence type="ECO:0000313" key="1">
    <source>
        <dbReference type="EMBL" id="KIL98949.1"/>
    </source>
</evidence>
<comment type="caution">
    <text evidence="1">The sequence shown here is derived from an EMBL/GenBank/DDBJ whole genome shotgun (WGS) entry which is preliminary data.</text>
</comment>
<keyword evidence="2" id="KW-1185">Reference proteome</keyword>
<dbReference type="Proteomes" id="UP000031971">
    <property type="component" value="Unassembled WGS sequence"/>
</dbReference>
<dbReference type="AlphaFoldDB" id="A0A0C2YGS0"/>
<reference evidence="1 2" key="1">
    <citation type="submission" date="2015-01" db="EMBL/GenBank/DDBJ databases">
        <title>Genome Sequence of Magnetospirillum magnetotacticum Strain MS-1.</title>
        <authorList>
            <person name="Marinov G.K."/>
            <person name="Smalley M.D."/>
            <person name="DeSalvo G."/>
        </authorList>
    </citation>
    <scope>NUCLEOTIDE SEQUENCE [LARGE SCALE GENOMIC DNA]</scope>
    <source>
        <strain evidence="1 2">MS-1</strain>
    </source>
</reference>
<evidence type="ECO:0000313" key="2">
    <source>
        <dbReference type="Proteomes" id="UP000031971"/>
    </source>
</evidence>
<sequence>MSVLVHADGSVPDCVHPLPDLLQLSTDQVLDSFIASQRTDFTRVIAEVAEPGSELNRIFRQMDGGMVDAARLGEMFLDLHTHVMDHPVWRHPFFRRVFEGRITPSQVKTFALQYFNQIKNTRQCVALAIGRFHGLAATARGSVGERRSELTQIALAQLVADEYGVGSHGLDDYPELGRLLAAKTHIVMYRQVFEGLGIGFEDQDVPMLAEVADNVLIQRLVAGHGAFSPLEALASVGLGMEWGVPEFFSLLLGGLIKVSERDGLNLTPHHLEVFIAHVRYDVLHAISVMLVTSLHMEGEGDIERVKGACNMLMAGRFAMMSGLYRHVFGEDCALAEFEPRHRVADVRIKLALLEARQGIDPAQVVGGEAYSCSTATPF</sequence>
<dbReference type="InterPro" id="IPR016084">
    <property type="entry name" value="Haem_Oase-like_multi-hlx"/>
</dbReference>
<dbReference type="SMART" id="SM01236">
    <property type="entry name" value="Haem_oxygenase_2"/>
    <property type="match status" value="1"/>
</dbReference>
<proteinExistence type="predicted"/>
<gene>
    <name evidence="1" type="ORF">CCC_02399</name>
</gene>
<dbReference type="Gene3D" id="1.20.910.10">
    <property type="entry name" value="Heme oxygenase-like"/>
    <property type="match status" value="1"/>
</dbReference>
<dbReference type="STRING" id="272627.CCC_02399"/>
<protein>
    <submittedName>
        <fullName evidence="1">Uncharacterized protein</fullName>
    </submittedName>
</protein>
<accession>A0A0C2YGS0</accession>
<dbReference type="RefSeq" id="WP_009868794.1">
    <property type="nucleotide sequence ID" value="NZ_JXSL01000027.1"/>
</dbReference>
<dbReference type="OrthoDB" id="7337814at2"/>
<organism evidence="1 2">
    <name type="scientific">Paramagnetospirillum magnetotacticum MS-1</name>
    <dbReference type="NCBI Taxonomy" id="272627"/>
    <lineage>
        <taxon>Bacteria</taxon>
        <taxon>Pseudomonadati</taxon>
        <taxon>Pseudomonadota</taxon>
        <taxon>Alphaproteobacteria</taxon>
        <taxon>Rhodospirillales</taxon>
        <taxon>Magnetospirillaceae</taxon>
        <taxon>Paramagnetospirillum</taxon>
    </lineage>
</organism>